<evidence type="ECO:0000256" key="4">
    <source>
        <dbReference type="ARBA" id="ARBA00023136"/>
    </source>
</evidence>
<feature type="transmembrane region" description="Helical" evidence="5">
    <location>
        <begin position="21"/>
        <end position="41"/>
    </location>
</feature>
<evidence type="ECO:0000256" key="2">
    <source>
        <dbReference type="ARBA" id="ARBA00022692"/>
    </source>
</evidence>
<evidence type="ECO:0000256" key="1">
    <source>
        <dbReference type="ARBA" id="ARBA00004141"/>
    </source>
</evidence>
<feature type="transmembrane region" description="Helical" evidence="5">
    <location>
        <begin position="183"/>
        <end position="206"/>
    </location>
</feature>
<keyword evidence="8" id="KW-1185">Reference proteome</keyword>
<dbReference type="RefSeq" id="WP_281912865.1">
    <property type="nucleotide sequence ID" value="NZ_AP026966.1"/>
</dbReference>
<keyword evidence="4 5" id="KW-0472">Membrane</keyword>
<name>A0ABM8C340_9BURK</name>
<feature type="transmembrane region" description="Helical" evidence="5">
    <location>
        <begin position="360"/>
        <end position="383"/>
    </location>
</feature>
<dbReference type="EMBL" id="AP026966">
    <property type="protein sequence ID" value="BDT57568.1"/>
    <property type="molecule type" value="Genomic_DNA"/>
</dbReference>
<feature type="domain" description="ABC-2 type transporter transmembrane" evidence="6">
    <location>
        <begin position="28"/>
        <end position="380"/>
    </location>
</feature>
<dbReference type="Pfam" id="PF12698">
    <property type="entry name" value="ABC2_membrane_3"/>
    <property type="match status" value="1"/>
</dbReference>
<gene>
    <name evidence="7" type="ORF">MasN3_10620</name>
</gene>
<organism evidence="7 8">
    <name type="scientific">Massilia varians</name>
    <dbReference type="NCBI Taxonomy" id="457921"/>
    <lineage>
        <taxon>Bacteria</taxon>
        <taxon>Pseudomonadati</taxon>
        <taxon>Pseudomonadota</taxon>
        <taxon>Betaproteobacteria</taxon>
        <taxon>Burkholderiales</taxon>
        <taxon>Oxalobacteraceae</taxon>
        <taxon>Telluria group</taxon>
        <taxon>Massilia</taxon>
    </lineage>
</organism>
<feature type="transmembrane region" description="Helical" evidence="5">
    <location>
        <begin position="277"/>
        <end position="298"/>
    </location>
</feature>
<sequence length="394" mass="43126">MKSRLLVVYLKELLETLRDKRTLGMLAMFTLLYPVLFGFMLNQMIEKSTKAEREGIELAVIGGAKAPTLMSQLGQKNITVKETPPMDEEAIGELLRGKKVAAVLRLPDDFTEQYYAMRPARLEIWYDSASETGGQRRDVEDVLEAYGANVAGARLLAHGVSPAALTPILVQRYDTGTNASRSAMVVGSIMGFLFFPAFMLCLSAAVDSTAGERERRSLEVLMAQPARTWELIGGKWLAASTLGIVGVTLELILAHAVFKWLPLEEIGMSWSLGWGQLLLVCLVTVSLSLLAGALYVALAMNAKTFKEAQTILSIVAIVPLVPAMVVSFLDLKTADWMYLVPMLSNQTLIKEASKAGDIGVLPYLLTFLCSAIPALLIVAFASWRMKSERYVLAV</sequence>
<reference evidence="7" key="1">
    <citation type="submission" date="2022-11" db="EMBL/GenBank/DDBJ databases">
        <title>Isolation and characterization of PLA-degrading bacterium Massilia sp. from Antarctic soil.</title>
        <authorList>
            <person name="Sato K."/>
            <person name="Gomez-Fuentes C."/>
            <person name="Ahmad S.A."/>
            <person name="Zulkharnain A."/>
        </authorList>
    </citation>
    <scope>NUCLEOTIDE SEQUENCE</scope>
    <source>
        <strain evidence="7">N-3</strain>
    </source>
</reference>
<keyword evidence="2 5" id="KW-0812">Transmembrane</keyword>
<evidence type="ECO:0000256" key="5">
    <source>
        <dbReference type="SAM" id="Phobius"/>
    </source>
</evidence>
<dbReference type="InterPro" id="IPR013525">
    <property type="entry name" value="ABC2_TM"/>
</dbReference>
<dbReference type="PANTHER" id="PTHR43471">
    <property type="entry name" value="ABC TRANSPORTER PERMEASE"/>
    <property type="match status" value="1"/>
</dbReference>
<accession>A0ABM8C340</accession>
<dbReference type="PANTHER" id="PTHR43471:SF3">
    <property type="entry name" value="ABC TRANSPORTER PERMEASE PROTEIN NATB"/>
    <property type="match status" value="1"/>
</dbReference>
<comment type="subcellular location">
    <subcellularLocation>
        <location evidence="1">Membrane</location>
        <topology evidence="1">Multi-pass membrane protein</topology>
    </subcellularLocation>
</comment>
<protein>
    <submittedName>
        <fullName evidence="7">Na+ ABC transporter permease</fullName>
    </submittedName>
</protein>
<keyword evidence="3 5" id="KW-1133">Transmembrane helix</keyword>
<feature type="transmembrane region" description="Helical" evidence="5">
    <location>
        <begin position="310"/>
        <end position="329"/>
    </location>
</feature>
<dbReference type="Proteomes" id="UP001163336">
    <property type="component" value="Chromosome"/>
</dbReference>
<evidence type="ECO:0000256" key="3">
    <source>
        <dbReference type="ARBA" id="ARBA00022989"/>
    </source>
</evidence>
<evidence type="ECO:0000313" key="7">
    <source>
        <dbReference type="EMBL" id="BDT57568.1"/>
    </source>
</evidence>
<evidence type="ECO:0000259" key="6">
    <source>
        <dbReference type="Pfam" id="PF12698"/>
    </source>
</evidence>
<feature type="transmembrane region" description="Helical" evidence="5">
    <location>
        <begin position="236"/>
        <end position="257"/>
    </location>
</feature>
<evidence type="ECO:0000313" key="8">
    <source>
        <dbReference type="Proteomes" id="UP001163336"/>
    </source>
</evidence>
<proteinExistence type="predicted"/>